<dbReference type="Proteomes" id="UP000661435">
    <property type="component" value="Unassembled WGS sequence"/>
</dbReference>
<evidence type="ECO:0000313" key="1">
    <source>
        <dbReference type="EMBL" id="MBC5732464.1"/>
    </source>
</evidence>
<reference evidence="1" key="1">
    <citation type="submission" date="2020-08" db="EMBL/GenBank/DDBJ databases">
        <title>Genome public.</title>
        <authorList>
            <person name="Liu C."/>
            <person name="Sun Q."/>
        </authorList>
    </citation>
    <scope>NUCLEOTIDE SEQUENCE</scope>
    <source>
        <strain evidence="1">NSJ-51</strain>
    </source>
</reference>
<proteinExistence type="predicted"/>
<name>A0A8J6JD24_9FIRM</name>
<dbReference type="PANTHER" id="PTHR10948:SF23">
    <property type="entry name" value="TRANSPOSASE INSI FOR INSERTION SEQUENCE ELEMENT IS30A-RELATED"/>
    <property type="match status" value="1"/>
</dbReference>
<dbReference type="NCBIfam" id="NF033563">
    <property type="entry name" value="transpos_IS30"/>
    <property type="match status" value="1"/>
</dbReference>
<comment type="caution">
    <text evidence="1">The sequence shown here is derived from an EMBL/GenBank/DDBJ whole genome shotgun (WGS) entry which is preliminary data.</text>
</comment>
<dbReference type="InterPro" id="IPR012337">
    <property type="entry name" value="RNaseH-like_sf"/>
</dbReference>
<dbReference type="AlphaFoldDB" id="A0A8J6JD24"/>
<sequence>MILLLSRLTPDRVKSITPDRGSGFALYREFSAAAGTVPLYFADPHAPWQCGANENTSGRIRKCLPKGSDMGPASDKQIDSIIALLNLRAQKCLA</sequence>
<accession>A0A8J6JD24</accession>
<dbReference type="InterPro" id="IPR051917">
    <property type="entry name" value="Transposase-Integrase"/>
</dbReference>
<protein>
    <submittedName>
        <fullName evidence="1">IS30 family transposase</fullName>
    </submittedName>
</protein>
<evidence type="ECO:0000313" key="2">
    <source>
        <dbReference type="Proteomes" id="UP000661435"/>
    </source>
</evidence>
<dbReference type="GO" id="GO:0032196">
    <property type="term" value="P:transposition"/>
    <property type="evidence" value="ECO:0007669"/>
    <property type="project" value="TreeGrafter"/>
</dbReference>
<dbReference type="EMBL" id="JACOPP010000002">
    <property type="protein sequence ID" value="MBC5732464.1"/>
    <property type="molecule type" value="Genomic_DNA"/>
</dbReference>
<organism evidence="1 2">
    <name type="scientific">Lawsonibacter hominis</name>
    <dbReference type="NCBI Taxonomy" id="2763053"/>
    <lineage>
        <taxon>Bacteria</taxon>
        <taxon>Bacillati</taxon>
        <taxon>Bacillota</taxon>
        <taxon>Clostridia</taxon>
        <taxon>Eubacteriales</taxon>
        <taxon>Oscillospiraceae</taxon>
        <taxon>Lawsonibacter</taxon>
    </lineage>
</organism>
<dbReference type="PANTHER" id="PTHR10948">
    <property type="entry name" value="TRANSPOSASE"/>
    <property type="match status" value="1"/>
</dbReference>
<dbReference type="GO" id="GO:0005829">
    <property type="term" value="C:cytosol"/>
    <property type="evidence" value="ECO:0007669"/>
    <property type="project" value="TreeGrafter"/>
</dbReference>
<dbReference type="SUPFAM" id="SSF53098">
    <property type="entry name" value="Ribonuclease H-like"/>
    <property type="match status" value="1"/>
</dbReference>
<keyword evidence="2" id="KW-1185">Reference proteome</keyword>
<gene>
    <name evidence="1" type="ORF">H8S57_01815</name>
</gene>
<dbReference type="GO" id="GO:0004803">
    <property type="term" value="F:transposase activity"/>
    <property type="evidence" value="ECO:0007669"/>
    <property type="project" value="TreeGrafter"/>
</dbReference>
<dbReference type="InterPro" id="IPR053392">
    <property type="entry name" value="Transposase_IS30-like"/>
</dbReference>